<dbReference type="InterPro" id="IPR027417">
    <property type="entry name" value="P-loop_NTPase"/>
</dbReference>
<dbReference type="InterPro" id="IPR050093">
    <property type="entry name" value="ABC_SmlMolc_Importer"/>
</dbReference>
<keyword evidence="6" id="KW-0472">Membrane</keyword>
<dbReference type="EMBL" id="BNAW01000039">
    <property type="protein sequence ID" value="GHG35137.1"/>
    <property type="molecule type" value="Genomic_DNA"/>
</dbReference>
<dbReference type="InterPro" id="IPR008995">
    <property type="entry name" value="Mo/tungstate-bd_C_term_dom"/>
</dbReference>
<reference evidence="10" key="1">
    <citation type="journal article" date="2019" name="Int. J. Syst. Evol. Microbiol.">
        <title>The Global Catalogue of Microorganisms (GCM) 10K type strain sequencing project: providing services to taxonomists for standard genome sequencing and annotation.</title>
        <authorList>
            <consortium name="The Broad Institute Genomics Platform"/>
            <consortium name="The Broad Institute Genome Sequencing Center for Infectious Disease"/>
            <person name="Wu L."/>
            <person name="Ma J."/>
        </authorList>
    </citation>
    <scope>NUCLEOTIDE SEQUENCE [LARGE SCALE GENOMIC DNA]</scope>
    <source>
        <strain evidence="10">CGMCC 4.7680</strain>
    </source>
</reference>
<dbReference type="SUPFAM" id="SSF50331">
    <property type="entry name" value="MOP-like"/>
    <property type="match status" value="1"/>
</dbReference>
<dbReference type="RefSeq" id="WP_229903032.1">
    <property type="nucleotide sequence ID" value="NZ_BNAW01000039.1"/>
</dbReference>
<evidence type="ECO:0000313" key="10">
    <source>
        <dbReference type="Proteomes" id="UP000649955"/>
    </source>
</evidence>
<dbReference type="InterPro" id="IPR003593">
    <property type="entry name" value="AAA+_ATPase"/>
</dbReference>
<evidence type="ECO:0000256" key="5">
    <source>
        <dbReference type="ARBA" id="ARBA00022967"/>
    </source>
</evidence>
<feature type="domain" description="ABC transporter" evidence="8">
    <location>
        <begin position="28"/>
        <end position="258"/>
    </location>
</feature>
<dbReference type="Pfam" id="PF08402">
    <property type="entry name" value="TOBE_2"/>
    <property type="match status" value="1"/>
</dbReference>
<evidence type="ECO:0000256" key="1">
    <source>
        <dbReference type="ARBA" id="ARBA00022448"/>
    </source>
</evidence>
<comment type="caution">
    <text evidence="9">The sequence shown here is derived from an EMBL/GenBank/DDBJ whole genome shotgun (WGS) entry which is preliminary data.</text>
</comment>
<gene>
    <name evidence="9" type="ORF">GCM10017567_64530</name>
</gene>
<dbReference type="GO" id="GO:0005524">
    <property type="term" value="F:ATP binding"/>
    <property type="evidence" value="ECO:0007669"/>
    <property type="project" value="UniProtKB-KW"/>
</dbReference>
<evidence type="ECO:0000256" key="6">
    <source>
        <dbReference type="ARBA" id="ARBA00023136"/>
    </source>
</evidence>
<sequence>MRVAVPNQAPTTETREEPAAPESTGPAIRLSGLRKHFGDVHAVDGVDLDIPPGEFFSMLGPSGSGKTTVLRMIAGFELPTEGTIELDGHDVSRLAPFERDVNTVFQDYALFPHMSVQQNVEYGLRVKRVPKQQRRERALEALKTVRLEDYGSRKPAQLSGGQRQRVALARALVNRPKVLLLDEPLGALDLKLRQAMQLELKQIQRDVGITFVFVTHDQDEALTMSDRIAVFNDGKIEQVGPPEEIYERPASAFVAGFVGTSNLLGGRGAESVIGRPGLFSIRPEKIRIDDDLSEPAAAGHTSATGTVTDVVYAGATVRYSVALDAGGQLSVVRQNVDDAAFADGRVRLSWRNEHSFQVSDIRGFAPGRGLRHPEPPKSVQ</sequence>
<keyword evidence="5" id="KW-1278">Translocase</keyword>
<keyword evidence="1" id="KW-0813">Transport</keyword>
<keyword evidence="4 9" id="KW-0067">ATP-binding</keyword>
<dbReference type="Gene3D" id="3.40.50.300">
    <property type="entry name" value="P-loop containing nucleotide triphosphate hydrolases"/>
    <property type="match status" value="1"/>
</dbReference>
<evidence type="ECO:0000313" key="9">
    <source>
        <dbReference type="EMBL" id="GHG35137.1"/>
    </source>
</evidence>
<proteinExistence type="predicted"/>
<dbReference type="PROSITE" id="PS50893">
    <property type="entry name" value="ABC_TRANSPORTER_2"/>
    <property type="match status" value="1"/>
</dbReference>
<accession>A0ABQ3KQV1</accession>
<keyword evidence="3" id="KW-0547">Nucleotide-binding</keyword>
<dbReference type="InterPro" id="IPR013611">
    <property type="entry name" value="Transp-assoc_OB_typ2"/>
</dbReference>
<dbReference type="CDD" id="cd03300">
    <property type="entry name" value="ABC_PotA_N"/>
    <property type="match status" value="1"/>
</dbReference>
<dbReference type="PROSITE" id="PS00211">
    <property type="entry name" value="ABC_TRANSPORTER_1"/>
    <property type="match status" value="1"/>
</dbReference>
<dbReference type="InterPro" id="IPR003439">
    <property type="entry name" value="ABC_transporter-like_ATP-bd"/>
</dbReference>
<dbReference type="InterPro" id="IPR017871">
    <property type="entry name" value="ABC_transporter-like_CS"/>
</dbReference>
<dbReference type="InterPro" id="IPR017879">
    <property type="entry name" value="PotA_ATP-bd"/>
</dbReference>
<keyword evidence="2" id="KW-1003">Cell membrane</keyword>
<dbReference type="PANTHER" id="PTHR42781:SF4">
    <property type="entry name" value="SPERMIDINE_PUTRESCINE IMPORT ATP-BINDING PROTEIN POTA"/>
    <property type="match status" value="1"/>
</dbReference>
<name>A0ABQ3KQV1_9PSEU</name>
<evidence type="ECO:0000256" key="4">
    <source>
        <dbReference type="ARBA" id="ARBA00022840"/>
    </source>
</evidence>
<protein>
    <submittedName>
        <fullName evidence="9">ABC transporter ATP-binding protein</fullName>
    </submittedName>
</protein>
<evidence type="ECO:0000256" key="2">
    <source>
        <dbReference type="ARBA" id="ARBA00022475"/>
    </source>
</evidence>
<keyword evidence="10" id="KW-1185">Reference proteome</keyword>
<evidence type="ECO:0000256" key="3">
    <source>
        <dbReference type="ARBA" id="ARBA00022741"/>
    </source>
</evidence>
<dbReference type="Pfam" id="PF00005">
    <property type="entry name" value="ABC_tran"/>
    <property type="match status" value="1"/>
</dbReference>
<dbReference type="PANTHER" id="PTHR42781">
    <property type="entry name" value="SPERMIDINE/PUTRESCINE IMPORT ATP-BINDING PROTEIN POTA"/>
    <property type="match status" value="1"/>
</dbReference>
<dbReference type="SMART" id="SM00382">
    <property type="entry name" value="AAA"/>
    <property type="match status" value="1"/>
</dbReference>
<evidence type="ECO:0000259" key="8">
    <source>
        <dbReference type="PROSITE" id="PS50893"/>
    </source>
</evidence>
<evidence type="ECO:0000256" key="7">
    <source>
        <dbReference type="SAM" id="MobiDB-lite"/>
    </source>
</evidence>
<organism evidence="9 10">
    <name type="scientific">Amycolatopsis bullii</name>
    <dbReference type="NCBI Taxonomy" id="941987"/>
    <lineage>
        <taxon>Bacteria</taxon>
        <taxon>Bacillati</taxon>
        <taxon>Actinomycetota</taxon>
        <taxon>Actinomycetes</taxon>
        <taxon>Pseudonocardiales</taxon>
        <taxon>Pseudonocardiaceae</taxon>
        <taxon>Amycolatopsis</taxon>
    </lineage>
</organism>
<dbReference type="SUPFAM" id="SSF52540">
    <property type="entry name" value="P-loop containing nucleoside triphosphate hydrolases"/>
    <property type="match status" value="1"/>
</dbReference>
<dbReference type="Proteomes" id="UP000649955">
    <property type="component" value="Unassembled WGS sequence"/>
</dbReference>
<feature type="region of interest" description="Disordered" evidence="7">
    <location>
        <begin position="1"/>
        <end position="27"/>
    </location>
</feature>